<protein>
    <submittedName>
        <fullName evidence="2">Putative tail fiber protein</fullName>
    </submittedName>
</protein>
<sequence>MPLVKVDVGMITATGASDNTPIRANAGVLTASADESGVPSEITDESSYDETSGILTLRFENGKSIQIKGFPTASSIPPGRQGARGETGADGKDGRDGRDGAQGGIGCTGPVGPDGDEGPPGKDGRDGNPGIPGEIGPTGATGPTGNVGPTGPMGRPGPTGATGKTGTTGPTGPEGPSGKLQIVVSSTQPGNMAAGVLWVNPSIDQAATWP</sequence>
<dbReference type="PANTHER" id="PTHR24637:SF421">
    <property type="entry name" value="CUTICLE COLLAGEN DPY-2"/>
    <property type="match status" value="1"/>
</dbReference>
<proteinExistence type="predicted"/>
<keyword evidence="3" id="KW-1185">Reference proteome</keyword>
<accession>A0A384ZX66</accession>
<feature type="region of interest" description="Disordered" evidence="1">
    <location>
        <begin position="69"/>
        <end position="186"/>
    </location>
</feature>
<gene>
    <name evidence="2" type="ORF">JA29_098</name>
</gene>
<evidence type="ECO:0000313" key="2">
    <source>
        <dbReference type="EMBL" id="AXG66824.1"/>
    </source>
</evidence>
<evidence type="ECO:0000313" key="3">
    <source>
        <dbReference type="Proteomes" id="UP000263326"/>
    </source>
</evidence>
<reference evidence="2 3" key="1">
    <citation type="journal article" date="2018" name="Front. Microbiol.">
        <title>Jumbo Bacteriophages Are Represented Within an Increasing Diversity of Environmental Viruses Infecting the Emerging Phytopathogen, Dickeya solani.</title>
        <authorList>
            <person name="Day A.W."/>
            <person name="Ahn J."/>
            <person name="Salmond G.P.C."/>
        </authorList>
    </citation>
    <scope>NUCLEOTIDE SEQUENCE [LARGE SCALE GENOMIC DNA]</scope>
</reference>
<dbReference type="PANTHER" id="PTHR24637">
    <property type="entry name" value="COLLAGEN"/>
    <property type="match status" value="1"/>
</dbReference>
<organism evidence="2 3">
    <name type="scientific">Dickeya phage vB_DsoM_JA29</name>
    <dbReference type="NCBI Taxonomy" id="2283031"/>
    <lineage>
        <taxon>Viruses</taxon>
        <taxon>Duplodnaviria</taxon>
        <taxon>Heunggongvirae</taxon>
        <taxon>Uroviricota</taxon>
        <taxon>Caudoviricetes</taxon>
        <taxon>Salmondvirus</taxon>
        <taxon>Salmondvirus JA29</taxon>
    </lineage>
</organism>
<dbReference type="Proteomes" id="UP000263326">
    <property type="component" value="Segment"/>
</dbReference>
<name>A0A384ZX66_9CAUD</name>
<dbReference type="Pfam" id="PF01391">
    <property type="entry name" value="Collagen"/>
    <property type="match status" value="1"/>
</dbReference>
<dbReference type="InterPro" id="IPR008160">
    <property type="entry name" value="Collagen"/>
</dbReference>
<feature type="compositionally biased region" description="Basic and acidic residues" evidence="1">
    <location>
        <begin position="87"/>
        <end position="99"/>
    </location>
</feature>
<feature type="compositionally biased region" description="Low complexity" evidence="1">
    <location>
        <begin position="128"/>
        <end position="178"/>
    </location>
</feature>
<evidence type="ECO:0000256" key="1">
    <source>
        <dbReference type="SAM" id="MobiDB-lite"/>
    </source>
</evidence>
<feature type="compositionally biased region" description="Gly residues" evidence="1">
    <location>
        <begin position="100"/>
        <end position="109"/>
    </location>
</feature>
<dbReference type="EMBL" id="MH460461">
    <property type="protein sequence ID" value="AXG66824.1"/>
    <property type="molecule type" value="Genomic_DNA"/>
</dbReference>